<keyword evidence="7" id="KW-0812">Transmembrane</keyword>
<comment type="caution">
    <text evidence="8">The sequence shown here is derived from an EMBL/GenBank/DDBJ whole genome shotgun (WGS) entry which is preliminary data.</text>
</comment>
<proteinExistence type="inferred from homology"/>
<dbReference type="PANTHER" id="PTHR37316:SF1">
    <property type="entry name" value="TEICHOIC ACID GLYCEROL-PHOSPHATE PRIMASE"/>
    <property type="match status" value="1"/>
</dbReference>
<dbReference type="RefSeq" id="WP_301167125.1">
    <property type="nucleotide sequence ID" value="NZ_JAUHTR010000009.1"/>
</dbReference>
<dbReference type="SUPFAM" id="SSF53756">
    <property type="entry name" value="UDP-Glycosyltransferase/glycogen phosphorylase"/>
    <property type="match status" value="1"/>
</dbReference>
<evidence type="ECO:0000256" key="6">
    <source>
        <dbReference type="ARBA" id="ARBA00023136"/>
    </source>
</evidence>
<evidence type="ECO:0000256" key="1">
    <source>
        <dbReference type="ARBA" id="ARBA00004202"/>
    </source>
</evidence>
<organism evidence="8 9">
    <name type="scientific">Fictibacillus fluitans</name>
    <dbReference type="NCBI Taxonomy" id="3058422"/>
    <lineage>
        <taxon>Bacteria</taxon>
        <taxon>Bacillati</taxon>
        <taxon>Bacillota</taxon>
        <taxon>Bacilli</taxon>
        <taxon>Bacillales</taxon>
        <taxon>Fictibacillaceae</taxon>
        <taxon>Fictibacillus</taxon>
    </lineage>
</organism>
<dbReference type="Gene3D" id="3.40.50.12580">
    <property type="match status" value="1"/>
</dbReference>
<dbReference type="InterPro" id="IPR043149">
    <property type="entry name" value="TagF_N"/>
</dbReference>
<gene>
    <name evidence="8" type="ORF">QYB97_16530</name>
</gene>
<accession>A0ABT8HZ85</accession>
<keyword evidence="4" id="KW-0808">Transferase</keyword>
<dbReference type="Gene3D" id="3.40.50.11820">
    <property type="match status" value="1"/>
</dbReference>
<dbReference type="PANTHER" id="PTHR37316">
    <property type="entry name" value="TEICHOIC ACID GLYCEROL-PHOSPHATE PRIMASE"/>
    <property type="match status" value="1"/>
</dbReference>
<comment type="similarity">
    <text evidence="2">Belongs to the CDP-glycerol glycerophosphotransferase family.</text>
</comment>
<evidence type="ECO:0000256" key="2">
    <source>
        <dbReference type="ARBA" id="ARBA00010488"/>
    </source>
</evidence>
<sequence>MGRELAITVYLILFNILFNLFKLFPSQDRLAFVLSFGDNASYLYEALKKRDDQKAAFLCTTEKSVSGLKDYPDANVIQFQNKNISGTLRSIYWLATSRKIILDNYYGFLAGIQFKENTECIQIWHAAGAIKRFGIRDASVEGRSLKAQKRFLSVYEKFHKIAVGSRAMEDIFREAFALSGDQFLRTGLPRTDLFFNELKQNGIKKQLLHDNPDLKDKELILYAPTYRDHQLDQFELELDLGKLQNELGAGYAVILKLHPALKGTVHYEEEYPGFVYNYSFHHDVNDLMLIVDYLITDYSSIPYEFALLDKPMIFYPYDLKEYTDQRGLWDNYAALIPGPVVYSTEEIISVIRNQSFEWKRQQEFKTKWNEFHQGNSSEKLISYLLDNKHQTGTGEG</sequence>
<keyword evidence="9" id="KW-1185">Reference proteome</keyword>
<comment type="subcellular location">
    <subcellularLocation>
        <location evidence="1">Cell membrane</location>
        <topology evidence="1">Peripheral membrane protein</topology>
    </subcellularLocation>
</comment>
<evidence type="ECO:0000256" key="4">
    <source>
        <dbReference type="ARBA" id="ARBA00022679"/>
    </source>
</evidence>
<keyword evidence="6 7" id="KW-0472">Membrane</keyword>
<feature type="transmembrane region" description="Helical" evidence="7">
    <location>
        <begin position="6"/>
        <end position="24"/>
    </location>
</feature>
<dbReference type="Pfam" id="PF04464">
    <property type="entry name" value="Glyphos_transf"/>
    <property type="match status" value="1"/>
</dbReference>
<keyword evidence="3" id="KW-1003">Cell membrane</keyword>
<evidence type="ECO:0000313" key="9">
    <source>
        <dbReference type="Proteomes" id="UP001172721"/>
    </source>
</evidence>
<reference evidence="8" key="1">
    <citation type="submission" date="2023-07" db="EMBL/GenBank/DDBJ databases">
        <title>Fictibacillus sp. isolated from freshwater pond.</title>
        <authorList>
            <person name="Kirdat K."/>
            <person name="Bhat A."/>
            <person name="Mourya A."/>
            <person name="Yadav A."/>
        </authorList>
    </citation>
    <scope>NUCLEOTIDE SEQUENCE</scope>
    <source>
        <strain evidence="8">NE201</strain>
    </source>
</reference>
<evidence type="ECO:0000256" key="5">
    <source>
        <dbReference type="ARBA" id="ARBA00022944"/>
    </source>
</evidence>
<dbReference type="InterPro" id="IPR007554">
    <property type="entry name" value="Glycerophosphate_synth"/>
</dbReference>
<evidence type="ECO:0000313" key="8">
    <source>
        <dbReference type="EMBL" id="MDN4526093.1"/>
    </source>
</evidence>
<evidence type="ECO:0000256" key="3">
    <source>
        <dbReference type="ARBA" id="ARBA00022475"/>
    </source>
</evidence>
<protein>
    <submittedName>
        <fullName evidence="8">CDP-glycerol glycerophosphotransferase family protein</fullName>
    </submittedName>
</protein>
<dbReference type="EMBL" id="JAUHTR010000009">
    <property type="protein sequence ID" value="MDN4526093.1"/>
    <property type="molecule type" value="Genomic_DNA"/>
</dbReference>
<evidence type="ECO:0000256" key="7">
    <source>
        <dbReference type="SAM" id="Phobius"/>
    </source>
</evidence>
<dbReference type="InterPro" id="IPR043148">
    <property type="entry name" value="TagF_C"/>
</dbReference>
<dbReference type="Proteomes" id="UP001172721">
    <property type="component" value="Unassembled WGS sequence"/>
</dbReference>
<keyword evidence="7" id="KW-1133">Transmembrane helix</keyword>
<dbReference type="InterPro" id="IPR051612">
    <property type="entry name" value="Teichoic_Acid_Biosynth"/>
</dbReference>
<keyword evidence="5" id="KW-0777">Teichoic acid biosynthesis</keyword>
<name>A0ABT8HZ85_9BACL</name>